<dbReference type="RefSeq" id="WP_262992784.1">
    <property type="nucleotide sequence ID" value="NZ_JAOTJC010000006.1"/>
</dbReference>
<dbReference type="InterPro" id="IPR029063">
    <property type="entry name" value="SAM-dependent_MTases_sf"/>
</dbReference>
<dbReference type="PANTHER" id="PTHR23150:SF26">
    <property type="entry name" value="GENERIC METHYLTRANSFERASE"/>
    <property type="match status" value="1"/>
</dbReference>
<dbReference type="InterPro" id="IPR051043">
    <property type="entry name" value="Sulfatase_Mod_Factor_Kinase"/>
</dbReference>
<sequence length="699" mass="80760">MTHPHTPDLATGSVEEKRQEILRYFHHSFDLYDSLFSVLATDDAFYQRPEKLRHPLIFYYGHTATFFINKLLLAKLIDERINPEFESLFAVGVDEMSWDDLNDAHYDWPSVEQVRDYRRQVRTLVSDLISTMHFTMPVSWESLMWPVVMGIEHERIHLETSSVLIRQLDIGYLRQSSDWPRCEEQGDAPANQLVEVPAGKVSRSKSHDDSIYGWDNEYGTEEEAVGAFKAAKYLVSNGEFLKFVKDGGYQQSQWWEQEGNRWRDYTQATHPVFWVAGEHGFDYRSMLDIQPLPLNWPVDVNYHEAKAFCNWLSAKEGRSIRLPTEHEWLRIRDEAGVTERRYAGDANIHLSDSASSVPVDRYPQGEFFDVVGNVWQWTETPIYPMAGFKVHPLYDDFTTPTFDNKHNLIKGGSWISTGNEATRDSRYAFRRHFFQHAGFRYIESDSNIQVSDMNYESDTQVSQYCEFHYGQEYFGVPNFAKSCAQVCLRHMQGRPKQRALDLGCAVGRSAFELAREFDHVDAVDFSARFIKTAAAMQANGEIRYSLAEEGTLTSFHIQRIADMGLTDAAQRVRFMQGDACNLKPQFDNYDLIFMGNLLDRVYSPRKVLQTVTERLNTGGILVVASPFTWLDEYTEPSEWLGGFKEDTGETLTSTDALERELAAQFIRLDGPFDIPFVIRETKRKYQHSLSECSVFQKRS</sequence>
<dbReference type="SUPFAM" id="SSF56436">
    <property type="entry name" value="C-type lectin-like"/>
    <property type="match status" value="1"/>
</dbReference>
<protein>
    <submittedName>
        <fullName evidence="7">5-histidylcysteine sulfoxide synthase</fullName>
    </submittedName>
</protein>
<reference evidence="8" key="1">
    <citation type="submission" date="2023-07" db="EMBL/GenBank/DDBJ databases">
        <title>Study on multiphase classification of strain Alteromonas salexigens isolated from the Yellow Sea.</title>
        <authorList>
            <person name="Sun L."/>
        </authorList>
    </citation>
    <scope>NUCLEOTIDE SEQUENCE [LARGE SCALE GENOMIC DNA]</scope>
    <source>
        <strain evidence="8">ASW11-19</strain>
    </source>
</reference>
<comment type="caution">
    <text evidence="7">The sequence shown here is derived from an EMBL/GenBank/DDBJ whole genome shotgun (WGS) entry which is preliminary data.</text>
</comment>
<feature type="domain" description="DinB-like" evidence="5">
    <location>
        <begin position="30"/>
        <end position="160"/>
    </location>
</feature>
<dbReference type="NCBIfam" id="TIGR04345">
    <property type="entry name" value="ovoA_Cterm"/>
    <property type="match status" value="1"/>
</dbReference>
<dbReference type="Pfam" id="PF13847">
    <property type="entry name" value="Methyltransf_31"/>
    <property type="match status" value="1"/>
</dbReference>
<evidence type="ECO:0000256" key="3">
    <source>
        <dbReference type="ARBA" id="ARBA00037882"/>
    </source>
</evidence>
<evidence type="ECO:0000259" key="6">
    <source>
        <dbReference type="Pfam" id="PF13847"/>
    </source>
</evidence>
<comment type="pathway">
    <text evidence="3">Amino-acid biosynthesis; ergothioneine biosynthesis.</text>
</comment>
<organism evidence="7 8">
    <name type="scientific">Alteromonas salexigens</name>
    <dbReference type="NCBI Taxonomy" id="2982530"/>
    <lineage>
        <taxon>Bacteria</taxon>
        <taxon>Pseudomonadati</taxon>
        <taxon>Pseudomonadota</taxon>
        <taxon>Gammaproteobacteria</taxon>
        <taxon>Alteromonadales</taxon>
        <taxon>Alteromonadaceae</taxon>
        <taxon>Alteromonas/Salinimonas group</taxon>
        <taxon>Alteromonas</taxon>
    </lineage>
</organism>
<feature type="domain" description="Sulfatase-modifying factor enzyme-like" evidence="4">
    <location>
        <begin position="191"/>
        <end position="441"/>
    </location>
</feature>
<dbReference type="EMBL" id="JAOTJC010000006">
    <property type="protein sequence ID" value="MCU7554098.1"/>
    <property type="molecule type" value="Genomic_DNA"/>
</dbReference>
<dbReference type="Pfam" id="PF12867">
    <property type="entry name" value="DinB_2"/>
    <property type="match status" value="1"/>
</dbReference>
<dbReference type="Gene3D" id="3.40.50.150">
    <property type="entry name" value="Vaccinia Virus protein VP39"/>
    <property type="match status" value="1"/>
</dbReference>
<dbReference type="InterPro" id="IPR024775">
    <property type="entry name" value="DinB-like"/>
</dbReference>
<dbReference type="PANTHER" id="PTHR23150">
    <property type="entry name" value="SULFATASE MODIFYING FACTOR 1, 2"/>
    <property type="match status" value="1"/>
</dbReference>
<dbReference type="NCBIfam" id="TIGR04344">
    <property type="entry name" value="ovoA_Nterm"/>
    <property type="match status" value="1"/>
</dbReference>
<evidence type="ECO:0000313" key="8">
    <source>
        <dbReference type="Proteomes" id="UP001209257"/>
    </source>
</evidence>
<dbReference type="Proteomes" id="UP001209257">
    <property type="component" value="Unassembled WGS sequence"/>
</dbReference>
<gene>
    <name evidence="7" type="primary">ovoA</name>
    <name evidence="7" type="ORF">OCL06_05755</name>
</gene>
<dbReference type="Gene3D" id="3.90.1580.10">
    <property type="entry name" value="paralog of FGE (formylglycine-generating enzyme)"/>
    <property type="match status" value="1"/>
</dbReference>
<evidence type="ECO:0000259" key="4">
    <source>
        <dbReference type="Pfam" id="PF03781"/>
    </source>
</evidence>
<keyword evidence="1" id="KW-0560">Oxidoreductase</keyword>
<evidence type="ECO:0000259" key="5">
    <source>
        <dbReference type="Pfam" id="PF12867"/>
    </source>
</evidence>
<keyword evidence="2" id="KW-0408">Iron</keyword>
<feature type="domain" description="Methyltransferase" evidence="6">
    <location>
        <begin position="497"/>
        <end position="627"/>
    </location>
</feature>
<evidence type="ECO:0000256" key="2">
    <source>
        <dbReference type="ARBA" id="ARBA00023004"/>
    </source>
</evidence>
<dbReference type="InterPro" id="IPR042095">
    <property type="entry name" value="SUMF_sf"/>
</dbReference>
<evidence type="ECO:0000256" key="1">
    <source>
        <dbReference type="ARBA" id="ARBA00023002"/>
    </source>
</evidence>
<dbReference type="InterPro" id="IPR016187">
    <property type="entry name" value="CTDL_fold"/>
</dbReference>
<accession>A0ABT2VNP3</accession>
<dbReference type="CDD" id="cd02440">
    <property type="entry name" value="AdoMet_MTases"/>
    <property type="match status" value="1"/>
</dbReference>
<keyword evidence="8" id="KW-1185">Reference proteome</keyword>
<dbReference type="InterPro" id="IPR025714">
    <property type="entry name" value="Methyltranfer_dom"/>
</dbReference>
<dbReference type="SUPFAM" id="SSF53335">
    <property type="entry name" value="S-adenosyl-L-methionine-dependent methyltransferases"/>
    <property type="match status" value="1"/>
</dbReference>
<proteinExistence type="predicted"/>
<dbReference type="Pfam" id="PF03781">
    <property type="entry name" value="FGE-sulfatase"/>
    <property type="match status" value="1"/>
</dbReference>
<dbReference type="InterPro" id="IPR005532">
    <property type="entry name" value="SUMF_dom"/>
</dbReference>
<dbReference type="InterPro" id="IPR027625">
    <property type="entry name" value="OvoA_Cterm"/>
</dbReference>
<dbReference type="InterPro" id="IPR027577">
    <property type="entry name" value="OvoA_Nterm"/>
</dbReference>
<evidence type="ECO:0000313" key="7">
    <source>
        <dbReference type="EMBL" id="MCU7554098.1"/>
    </source>
</evidence>
<name>A0ABT2VNP3_9ALTE</name>